<gene>
    <name evidence="1" type="ORF">TPE_2671</name>
</gene>
<dbReference type="GeneID" id="301091265"/>
<sequence length="196" mass="23328">MERMMFPDYLDGAKVKFYTKKDNFGIVDYNGGEKMININYLAICKYDNTQGYYLFFCDEKFTTVGDYLFDSIEECKETAEKSKKNITWIEKTHHKAEFSFEEIKMLLLKSIGEYNCEAELSLYFENNPYEYMIIIYKDHCSFQRCGAKEIQSGERVFNTLDELYKAKQVDDIVLARDWDKINAFDCMDFELLGFWK</sequence>
<dbReference type="KEGG" id="tped:TPE_2671"/>
<organism evidence="1 2">
    <name type="scientific">Treponema pedis str. T A4</name>
    <dbReference type="NCBI Taxonomy" id="1291379"/>
    <lineage>
        <taxon>Bacteria</taxon>
        <taxon>Pseudomonadati</taxon>
        <taxon>Spirochaetota</taxon>
        <taxon>Spirochaetia</taxon>
        <taxon>Spirochaetales</taxon>
        <taxon>Treponemataceae</taxon>
        <taxon>Treponema</taxon>
    </lineage>
</organism>
<dbReference type="STRING" id="1291379.TPE_2671"/>
<dbReference type="AlphaFoldDB" id="S6A276"/>
<dbReference type="Proteomes" id="UP000015620">
    <property type="component" value="Chromosome"/>
</dbReference>
<dbReference type="EMBL" id="CP004120">
    <property type="protein sequence ID" value="AGT45143.1"/>
    <property type="molecule type" value="Genomic_DNA"/>
</dbReference>
<evidence type="ECO:0000313" key="1">
    <source>
        <dbReference type="EMBL" id="AGT45143.1"/>
    </source>
</evidence>
<reference evidence="1 2" key="1">
    <citation type="journal article" date="2013" name="PLoS ONE">
        <title>Genome-Wide Relatedness of Treponema pedis, from Gingiva and Necrotic Skin Lesions of Pigs, with the Human Oral Pathogen Treponema denticola.</title>
        <authorList>
            <person name="Svartstrom O."/>
            <person name="Mushtaq M."/>
            <person name="Pringle M."/>
            <person name="Segerman B."/>
        </authorList>
    </citation>
    <scope>NUCLEOTIDE SEQUENCE [LARGE SCALE GENOMIC DNA]</scope>
    <source>
        <strain evidence="1">T A4</strain>
    </source>
</reference>
<name>S6A276_9SPIR</name>
<proteinExistence type="predicted"/>
<dbReference type="RefSeq" id="WP_020966439.1">
    <property type="nucleotide sequence ID" value="NC_022097.1"/>
</dbReference>
<accession>S6A276</accession>
<evidence type="ECO:0000313" key="2">
    <source>
        <dbReference type="Proteomes" id="UP000015620"/>
    </source>
</evidence>
<dbReference type="PATRIC" id="fig|1291379.3.peg.2644"/>
<keyword evidence="2" id="KW-1185">Reference proteome</keyword>
<dbReference type="HOGENOM" id="CLU_1414619_0_0_12"/>
<protein>
    <submittedName>
        <fullName evidence="1">Uncharacterized protein</fullName>
    </submittedName>
</protein>